<dbReference type="Gene3D" id="2.40.110.10">
    <property type="entry name" value="Butyryl-CoA Dehydrogenase, subunit A, domain 2"/>
    <property type="match status" value="1"/>
</dbReference>
<dbReference type="InterPro" id="IPR052166">
    <property type="entry name" value="Diverse_Acyl-CoA_DH"/>
</dbReference>
<dbReference type="InterPro" id="IPR006091">
    <property type="entry name" value="Acyl-CoA_Oxase/DH_mid-dom"/>
</dbReference>
<feature type="domain" description="Acyl-CoA dehydrogenase/oxidase N-terminal" evidence="13">
    <location>
        <begin position="79"/>
        <end position="156"/>
    </location>
</feature>
<keyword evidence="4 10" id="KW-0274">FAD</keyword>
<dbReference type="RefSeq" id="WP_089687161.1">
    <property type="nucleotide sequence ID" value="NZ_FNES01000012.1"/>
</dbReference>
<evidence type="ECO:0000256" key="10">
    <source>
        <dbReference type="RuleBase" id="RU362125"/>
    </source>
</evidence>
<evidence type="ECO:0000259" key="11">
    <source>
        <dbReference type="Pfam" id="PF00441"/>
    </source>
</evidence>
<evidence type="ECO:0000256" key="1">
    <source>
        <dbReference type="ARBA" id="ARBA00001974"/>
    </source>
</evidence>
<evidence type="ECO:0000259" key="14">
    <source>
        <dbReference type="Pfam" id="PF12806"/>
    </source>
</evidence>
<keyword evidence="16" id="KW-1185">Reference proteome</keyword>
<comment type="similarity">
    <text evidence="2 10">Belongs to the acyl-CoA dehydrogenase family.</text>
</comment>
<dbReference type="SUPFAM" id="SSF56645">
    <property type="entry name" value="Acyl-CoA dehydrogenase NM domain-like"/>
    <property type="match status" value="1"/>
</dbReference>
<dbReference type="Gene3D" id="1.10.540.10">
    <property type="entry name" value="Acyl-CoA dehydrogenase/oxidase, N-terminal domain"/>
    <property type="match status" value="1"/>
</dbReference>
<dbReference type="FunFam" id="2.40.110.10:FF:000031">
    <property type="entry name" value="Acyl-CoA dehydrogenase, putative"/>
    <property type="match status" value="1"/>
</dbReference>
<dbReference type="Pfam" id="PF02770">
    <property type="entry name" value="Acyl-CoA_dh_M"/>
    <property type="match status" value="1"/>
</dbReference>
<dbReference type="InterPro" id="IPR009100">
    <property type="entry name" value="AcylCoA_DH/oxidase_NM_dom_sf"/>
</dbReference>
<evidence type="ECO:0000256" key="6">
    <source>
        <dbReference type="ARBA" id="ARBA00051388"/>
    </source>
</evidence>
<sequence>MVSFSPPVRDLRFVLEELLEHRSLSLPVFEEASPELVEAVLEEAGKLAGEVWAPLNVSGDRQGCTRRDDGGVTLPDGFAEAYRAYAEGGWNGIGVAEAQGGQGLPEVVASSVQEMLHGANMALGLCPMLTAGAIEALAHHGSEAQKAIYLPRLVEGFWTGTMNLTEPQAGSDLSKVRTRAVPSDDVPGEYRLFGQKIFITWGEHEASENIVHLVLARTPNAPEGNKGISLFLVPKFLVDEEGSLGRRNDVICAAIEHKLGIHGSPTCTLSFGENDGAIGYLVGDEGRGLNHMFTMMNEARHKVGVQGIGVAERACQHAFAYALERVQGKAHGRESSISEHLDVRRMLLSMRARTDALRALALTCAAELDVARHAADEAERRAAQARVDVLIPVVKAFSTDQAVEIASLGVQVHGGMGYIEETGAAQLLRDARIAPIYEGTNGIQALDLAGRKLQRDGGAALARLIDDVEATAQALAASPELAHLSPGLAAGVADLRAAFAAVLEQGADPAQGADAIQAYATPFLSLVGHVLCAWQMGRAAFKAQAAIKAGSQEPFYAAKLASADYAIRHWLPVGRAQRAVIEAGMESLAAFDARSQ</sequence>
<dbReference type="Pfam" id="PF12806">
    <property type="entry name" value="Acyl-CoA_dh_C"/>
    <property type="match status" value="1"/>
</dbReference>
<feature type="domain" description="Acyl-CoA dehydrogenase/oxidase C-terminal" evidence="11">
    <location>
        <begin position="286"/>
        <end position="451"/>
    </location>
</feature>
<feature type="domain" description="Acetyl-CoA dehydrogenase-like C-terminal" evidence="14">
    <location>
        <begin position="465"/>
        <end position="591"/>
    </location>
</feature>
<dbReference type="Gene3D" id="1.20.140.10">
    <property type="entry name" value="Butyryl-CoA Dehydrogenase, subunit A, domain 3"/>
    <property type="match status" value="1"/>
</dbReference>
<dbReference type="EC" id="1.3.99.41" evidence="8"/>
<dbReference type="OrthoDB" id="9764895at2"/>
<evidence type="ECO:0000259" key="13">
    <source>
        <dbReference type="Pfam" id="PF02771"/>
    </source>
</evidence>
<dbReference type="SUPFAM" id="SSF47203">
    <property type="entry name" value="Acyl-CoA dehydrogenase C-terminal domain-like"/>
    <property type="match status" value="1"/>
</dbReference>
<gene>
    <name evidence="15" type="ORF">SAMN04487954_11224</name>
</gene>
<proteinExistence type="inferred from homology"/>
<evidence type="ECO:0000256" key="4">
    <source>
        <dbReference type="ARBA" id="ARBA00022827"/>
    </source>
</evidence>
<dbReference type="AlphaFoldDB" id="A0A1G8ZJH4"/>
<evidence type="ECO:0000313" key="15">
    <source>
        <dbReference type="EMBL" id="SDK14545.1"/>
    </source>
</evidence>
<comment type="function">
    <text evidence="7">Involved in the assimilation of dimethylsulphoniopropionate (DMSP), an important compound in the fixation of carbon in marine phytoplankton, by mediating the conversion of 3-(methylthio)propanoyl-CoA (MMPA-CoA) to 3-(methylthio)acryloyl-CoA (MTA-CoA).</text>
</comment>
<reference evidence="15 16" key="1">
    <citation type="submission" date="2016-10" db="EMBL/GenBank/DDBJ databases">
        <authorList>
            <person name="de Groot N.N."/>
        </authorList>
    </citation>
    <scope>NUCLEOTIDE SEQUENCE [LARGE SCALE GENOMIC DNA]</scope>
    <source>
        <strain evidence="15 16">CGMCC 1.6133</strain>
    </source>
</reference>
<dbReference type="InterPro" id="IPR013786">
    <property type="entry name" value="AcylCoA_DH/ox_N"/>
</dbReference>
<evidence type="ECO:0000256" key="7">
    <source>
        <dbReference type="ARBA" id="ARBA00058683"/>
    </source>
</evidence>
<evidence type="ECO:0000256" key="2">
    <source>
        <dbReference type="ARBA" id="ARBA00009347"/>
    </source>
</evidence>
<organism evidence="15 16">
    <name type="scientific">Billgrantia gudaonensis</name>
    <dbReference type="NCBI Taxonomy" id="376427"/>
    <lineage>
        <taxon>Bacteria</taxon>
        <taxon>Pseudomonadati</taxon>
        <taxon>Pseudomonadota</taxon>
        <taxon>Gammaproteobacteria</taxon>
        <taxon>Oceanospirillales</taxon>
        <taxon>Halomonadaceae</taxon>
        <taxon>Billgrantia</taxon>
    </lineage>
</organism>
<evidence type="ECO:0000256" key="5">
    <source>
        <dbReference type="ARBA" id="ARBA00023002"/>
    </source>
</evidence>
<evidence type="ECO:0000313" key="16">
    <source>
        <dbReference type="Proteomes" id="UP000198525"/>
    </source>
</evidence>
<keyword evidence="5 10" id="KW-0560">Oxidoreductase</keyword>
<dbReference type="GO" id="GO:0016627">
    <property type="term" value="F:oxidoreductase activity, acting on the CH-CH group of donors"/>
    <property type="evidence" value="ECO:0007669"/>
    <property type="project" value="InterPro"/>
</dbReference>
<dbReference type="InterPro" id="IPR025878">
    <property type="entry name" value="Acyl-CoA_dh-like_C_dom"/>
</dbReference>
<protein>
    <recommendedName>
        <fullName evidence="9">3-methylmercaptopropionyl-CoA dehydrogenase</fullName>
        <ecNumber evidence="8">1.3.99.41</ecNumber>
    </recommendedName>
</protein>
<comment type="cofactor">
    <cofactor evidence="1 10">
        <name>FAD</name>
        <dbReference type="ChEBI" id="CHEBI:57692"/>
    </cofactor>
</comment>
<evidence type="ECO:0000259" key="12">
    <source>
        <dbReference type="Pfam" id="PF02770"/>
    </source>
</evidence>
<evidence type="ECO:0000256" key="8">
    <source>
        <dbReference type="ARBA" id="ARBA00066694"/>
    </source>
</evidence>
<dbReference type="InterPro" id="IPR009075">
    <property type="entry name" value="AcylCo_DH/oxidase_C"/>
</dbReference>
<dbReference type="Proteomes" id="UP000198525">
    <property type="component" value="Unassembled WGS sequence"/>
</dbReference>
<comment type="catalytic activity">
    <reaction evidence="6">
        <text>3-(methylsulfanyl)propanoyl-CoA + oxidized [electron-transfer flavoprotein] + H(+) = 3-(methylsulfanyl)acryloyl-CoA + reduced [electron-transfer flavoprotein]</text>
        <dbReference type="Rhea" id="RHEA:52612"/>
        <dbReference type="Rhea" id="RHEA-COMP:10685"/>
        <dbReference type="Rhea" id="RHEA-COMP:10686"/>
        <dbReference type="ChEBI" id="CHEBI:15378"/>
        <dbReference type="ChEBI" id="CHEBI:57692"/>
        <dbReference type="ChEBI" id="CHEBI:58307"/>
        <dbReference type="ChEBI" id="CHEBI:82815"/>
        <dbReference type="ChEBI" id="CHEBI:84994"/>
        <dbReference type="EC" id="1.3.99.41"/>
    </reaction>
    <physiologicalReaction direction="left-to-right" evidence="6">
        <dbReference type="Rhea" id="RHEA:52613"/>
    </physiologicalReaction>
</comment>
<dbReference type="GO" id="GO:0050660">
    <property type="term" value="F:flavin adenine dinucleotide binding"/>
    <property type="evidence" value="ECO:0007669"/>
    <property type="project" value="InterPro"/>
</dbReference>
<name>A0A1G8ZJH4_9GAMM</name>
<dbReference type="InterPro" id="IPR036250">
    <property type="entry name" value="AcylCo_DH-like_C"/>
</dbReference>
<feature type="domain" description="Acyl-CoA oxidase/dehydrogenase middle" evidence="12">
    <location>
        <begin position="162"/>
        <end position="271"/>
    </location>
</feature>
<dbReference type="EMBL" id="FNES01000012">
    <property type="protein sequence ID" value="SDK14545.1"/>
    <property type="molecule type" value="Genomic_DNA"/>
</dbReference>
<keyword evidence="3 10" id="KW-0285">Flavoprotein</keyword>
<evidence type="ECO:0000256" key="3">
    <source>
        <dbReference type="ARBA" id="ARBA00022630"/>
    </source>
</evidence>
<dbReference type="InterPro" id="IPR046373">
    <property type="entry name" value="Acyl-CoA_Oxase/DH_mid-dom_sf"/>
</dbReference>
<dbReference type="PANTHER" id="PTHR42803">
    <property type="entry name" value="ACYL-COA DEHYDROGENASE"/>
    <property type="match status" value="1"/>
</dbReference>
<accession>A0A1G8ZJH4</accession>
<dbReference type="STRING" id="376427.SAMN04487954_11224"/>
<evidence type="ECO:0000256" key="9">
    <source>
        <dbReference type="ARBA" id="ARBA00069043"/>
    </source>
</evidence>
<dbReference type="PANTHER" id="PTHR42803:SF1">
    <property type="entry name" value="BROAD-SPECIFICITY LINEAR ACYL-COA DEHYDROGENASE FADE5"/>
    <property type="match status" value="1"/>
</dbReference>
<dbReference type="InterPro" id="IPR037069">
    <property type="entry name" value="AcylCoA_DH/ox_N_sf"/>
</dbReference>
<dbReference type="Pfam" id="PF02771">
    <property type="entry name" value="Acyl-CoA_dh_N"/>
    <property type="match status" value="1"/>
</dbReference>
<dbReference type="Pfam" id="PF00441">
    <property type="entry name" value="Acyl-CoA_dh_1"/>
    <property type="match status" value="1"/>
</dbReference>